<reference evidence="2" key="1">
    <citation type="submission" date="2020-08" db="EMBL/GenBank/DDBJ databases">
        <title>Multicomponent nature underlies the extraordinary mechanical properties of spider dragline silk.</title>
        <authorList>
            <person name="Kono N."/>
            <person name="Nakamura H."/>
            <person name="Mori M."/>
            <person name="Yoshida Y."/>
            <person name="Ohtoshi R."/>
            <person name="Malay A.D."/>
            <person name="Moran D.A.P."/>
            <person name="Tomita M."/>
            <person name="Numata K."/>
            <person name="Arakawa K."/>
        </authorList>
    </citation>
    <scope>NUCLEOTIDE SEQUENCE</scope>
</reference>
<feature type="region of interest" description="Disordered" evidence="1">
    <location>
        <begin position="20"/>
        <end position="42"/>
    </location>
</feature>
<evidence type="ECO:0000256" key="1">
    <source>
        <dbReference type="SAM" id="MobiDB-lite"/>
    </source>
</evidence>
<dbReference type="EMBL" id="BMAW01131525">
    <property type="protein sequence ID" value="GFU39832.1"/>
    <property type="molecule type" value="Genomic_DNA"/>
</dbReference>
<dbReference type="AlphaFoldDB" id="A0A8X6R078"/>
<comment type="caution">
    <text evidence="2">The sequence shown here is derived from an EMBL/GenBank/DDBJ whole genome shotgun (WGS) entry which is preliminary data.</text>
</comment>
<evidence type="ECO:0000313" key="3">
    <source>
        <dbReference type="Proteomes" id="UP000887013"/>
    </source>
</evidence>
<dbReference type="Proteomes" id="UP000887013">
    <property type="component" value="Unassembled WGS sequence"/>
</dbReference>
<organism evidence="2 3">
    <name type="scientific">Nephila pilipes</name>
    <name type="common">Giant wood spider</name>
    <name type="synonym">Nephila maculata</name>
    <dbReference type="NCBI Taxonomy" id="299642"/>
    <lineage>
        <taxon>Eukaryota</taxon>
        <taxon>Metazoa</taxon>
        <taxon>Ecdysozoa</taxon>
        <taxon>Arthropoda</taxon>
        <taxon>Chelicerata</taxon>
        <taxon>Arachnida</taxon>
        <taxon>Araneae</taxon>
        <taxon>Araneomorphae</taxon>
        <taxon>Entelegynae</taxon>
        <taxon>Araneoidea</taxon>
        <taxon>Nephilidae</taxon>
        <taxon>Nephila</taxon>
    </lineage>
</organism>
<evidence type="ECO:0000313" key="2">
    <source>
        <dbReference type="EMBL" id="GFU39832.1"/>
    </source>
</evidence>
<name>A0A8X6R078_NEPPI</name>
<accession>A0A8X6R078</accession>
<proteinExistence type="predicted"/>
<keyword evidence="3" id="KW-1185">Reference proteome</keyword>
<protein>
    <submittedName>
        <fullName evidence="2">Uncharacterized protein</fullName>
    </submittedName>
</protein>
<sequence>MPTPTVGKWGRHPLESRRLATKPEARVLGGTAGSSSLASASKHLRRPDVLISFPNYCFLREEAAFFVGSRREMEQLAMRGGRQLIAIRSTMSLET</sequence>
<gene>
    <name evidence="2" type="ORF">NPIL_24621</name>
</gene>